<evidence type="ECO:0000313" key="1">
    <source>
        <dbReference type="EnsemblPlants" id="Solyc01g006200.3.1.1"/>
    </source>
</evidence>
<dbReference type="Proteomes" id="UP000004994">
    <property type="component" value="Chromosome 1"/>
</dbReference>
<dbReference type="AlphaFoldDB" id="A0A3Q7E809"/>
<reference evidence="1" key="1">
    <citation type="journal article" date="2012" name="Nature">
        <title>The tomato genome sequence provides insights into fleshy fruit evolution.</title>
        <authorList>
            <consortium name="Tomato Genome Consortium"/>
        </authorList>
    </citation>
    <scope>NUCLEOTIDE SEQUENCE [LARGE SCALE GENOMIC DNA]</scope>
    <source>
        <strain evidence="1">cv. Heinz 1706</strain>
    </source>
</reference>
<proteinExistence type="predicted"/>
<reference evidence="1" key="2">
    <citation type="submission" date="2019-01" db="UniProtKB">
        <authorList>
            <consortium name="EnsemblPlants"/>
        </authorList>
    </citation>
    <scope>IDENTIFICATION</scope>
    <source>
        <strain evidence="1">cv. Heinz 1706</strain>
    </source>
</reference>
<dbReference type="InParanoid" id="A0A3Q7E809"/>
<organism evidence="1">
    <name type="scientific">Solanum lycopersicum</name>
    <name type="common">Tomato</name>
    <name type="synonym">Lycopersicon esculentum</name>
    <dbReference type="NCBI Taxonomy" id="4081"/>
    <lineage>
        <taxon>Eukaryota</taxon>
        <taxon>Viridiplantae</taxon>
        <taxon>Streptophyta</taxon>
        <taxon>Embryophyta</taxon>
        <taxon>Tracheophyta</taxon>
        <taxon>Spermatophyta</taxon>
        <taxon>Magnoliopsida</taxon>
        <taxon>eudicotyledons</taxon>
        <taxon>Gunneridae</taxon>
        <taxon>Pentapetalae</taxon>
        <taxon>asterids</taxon>
        <taxon>lamiids</taxon>
        <taxon>Solanales</taxon>
        <taxon>Solanaceae</taxon>
        <taxon>Solanoideae</taxon>
        <taxon>Solaneae</taxon>
        <taxon>Solanum</taxon>
        <taxon>Solanum subgen. Lycopersicon</taxon>
    </lineage>
</organism>
<dbReference type="Gramene" id="Solyc01g006200.3.1">
    <property type="protein sequence ID" value="Solyc01g006200.3.1.1"/>
    <property type="gene ID" value="Solyc01g006200.3"/>
</dbReference>
<protein>
    <submittedName>
        <fullName evidence="1">Uncharacterized protein</fullName>
    </submittedName>
</protein>
<accession>A0A3Q7E809</accession>
<keyword evidence="2" id="KW-1185">Reference proteome</keyword>
<sequence length="52" mass="5957">MALCLSLKCLIDCTTRACGRRAAFLYHNDQSSEIDDIVVWKTRQKKLTKQPS</sequence>
<dbReference type="EnsemblPlants" id="Solyc01g006200.3.1">
    <property type="protein sequence ID" value="Solyc01g006200.3.1.1"/>
    <property type="gene ID" value="Solyc01g006200.3"/>
</dbReference>
<evidence type="ECO:0000313" key="2">
    <source>
        <dbReference type="Proteomes" id="UP000004994"/>
    </source>
</evidence>
<name>A0A3Q7E809_SOLLC</name>